<feature type="domain" description="CNH" evidence="6">
    <location>
        <begin position="1"/>
        <end position="267"/>
    </location>
</feature>
<comment type="subcellular location">
    <subcellularLocation>
        <location evidence="1">Cytoplasm</location>
    </subcellularLocation>
</comment>
<feature type="region of interest" description="Disordered" evidence="5">
    <location>
        <begin position="772"/>
        <end position="813"/>
    </location>
</feature>
<organism evidence="7">
    <name type="scientific">Chromera velia CCMP2878</name>
    <dbReference type="NCBI Taxonomy" id="1169474"/>
    <lineage>
        <taxon>Eukaryota</taxon>
        <taxon>Sar</taxon>
        <taxon>Alveolata</taxon>
        <taxon>Colpodellida</taxon>
        <taxon>Chromeraceae</taxon>
        <taxon>Chromera</taxon>
    </lineage>
</organism>
<accession>A0A0G4H2Y9</accession>
<dbReference type="EMBL" id="CDMZ01001826">
    <property type="protein sequence ID" value="CEM38051.1"/>
    <property type="molecule type" value="Genomic_DNA"/>
</dbReference>
<dbReference type="PROSITE" id="PS50219">
    <property type="entry name" value="CNH"/>
    <property type="match status" value="1"/>
</dbReference>
<evidence type="ECO:0000256" key="2">
    <source>
        <dbReference type="ARBA" id="ARBA00022448"/>
    </source>
</evidence>
<gene>
    <name evidence="7" type="ORF">Cvel_24491</name>
</gene>
<feature type="compositionally biased region" description="Gly residues" evidence="5">
    <location>
        <begin position="856"/>
        <end position="866"/>
    </location>
</feature>
<keyword evidence="4" id="KW-0653">Protein transport</keyword>
<feature type="region of interest" description="Disordered" evidence="5">
    <location>
        <begin position="1209"/>
        <end position="1230"/>
    </location>
</feature>
<dbReference type="VEuPathDB" id="CryptoDB:Cvel_24491"/>
<evidence type="ECO:0000256" key="3">
    <source>
        <dbReference type="ARBA" id="ARBA00022490"/>
    </source>
</evidence>
<dbReference type="InterPro" id="IPR019453">
    <property type="entry name" value="VPS39/TGFA1_Znf"/>
</dbReference>
<proteinExistence type="predicted"/>
<feature type="region of interest" description="Disordered" evidence="5">
    <location>
        <begin position="856"/>
        <end position="899"/>
    </location>
</feature>
<evidence type="ECO:0000256" key="4">
    <source>
        <dbReference type="ARBA" id="ARBA00022927"/>
    </source>
</evidence>
<feature type="compositionally biased region" description="Gly residues" evidence="5">
    <location>
        <begin position="1214"/>
        <end position="1223"/>
    </location>
</feature>
<evidence type="ECO:0000256" key="1">
    <source>
        <dbReference type="ARBA" id="ARBA00004496"/>
    </source>
</evidence>
<dbReference type="Pfam" id="PF10367">
    <property type="entry name" value="zf-Vps39_C"/>
    <property type="match status" value="1"/>
</dbReference>
<dbReference type="InterPro" id="IPR001180">
    <property type="entry name" value="CNH_dom"/>
</dbReference>
<keyword evidence="2" id="KW-0813">Transport</keyword>
<dbReference type="GO" id="GO:0016020">
    <property type="term" value="C:membrane"/>
    <property type="evidence" value="ECO:0007669"/>
    <property type="project" value="TreeGrafter"/>
</dbReference>
<reference evidence="7" key="1">
    <citation type="submission" date="2014-11" db="EMBL/GenBank/DDBJ databases">
        <authorList>
            <person name="Otto D Thomas"/>
            <person name="Naeem Raeece"/>
        </authorList>
    </citation>
    <scope>NUCLEOTIDE SEQUENCE</scope>
</reference>
<feature type="compositionally biased region" description="Gly residues" evidence="5">
    <location>
        <begin position="804"/>
        <end position="813"/>
    </location>
</feature>
<feature type="region of interest" description="Disordered" evidence="5">
    <location>
        <begin position="434"/>
        <end position="459"/>
    </location>
</feature>
<dbReference type="GO" id="GO:0006914">
    <property type="term" value="P:autophagy"/>
    <property type="evidence" value="ECO:0007669"/>
    <property type="project" value="TreeGrafter"/>
</dbReference>
<feature type="compositionally biased region" description="Low complexity" evidence="5">
    <location>
        <begin position="936"/>
        <end position="950"/>
    </location>
</feature>
<dbReference type="PANTHER" id="PTHR12894">
    <property type="entry name" value="CNH DOMAIN CONTAINING"/>
    <property type="match status" value="1"/>
</dbReference>
<feature type="region of interest" description="Disordered" evidence="5">
    <location>
        <begin position="366"/>
        <end position="409"/>
    </location>
</feature>
<name>A0A0G4H2Y9_9ALVE</name>
<feature type="region of interest" description="Disordered" evidence="5">
    <location>
        <begin position="934"/>
        <end position="958"/>
    </location>
</feature>
<dbReference type="Pfam" id="PF00780">
    <property type="entry name" value="CNH"/>
    <property type="match status" value="1"/>
</dbReference>
<protein>
    <recommendedName>
        <fullName evidence="6">CNH domain-containing protein</fullName>
    </recommendedName>
</protein>
<feature type="region of interest" description="Disordered" evidence="5">
    <location>
        <begin position="489"/>
        <end position="513"/>
    </location>
</feature>
<keyword evidence="3" id="KW-0963">Cytoplasm</keyword>
<dbReference type="PANTHER" id="PTHR12894:SF27">
    <property type="entry name" value="TRANSFORMING GROWTH FACTOR-BETA RECEPTOR-ASSOCIATED PROTEIN 1"/>
    <property type="match status" value="1"/>
</dbReference>
<dbReference type="GO" id="GO:0005737">
    <property type="term" value="C:cytoplasm"/>
    <property type="evidence" value="ECO:0007669"/>
    <property type="project" value="UniProtKB-SubCell"/>
</dbReference>
<evidence type="ECO:0000256" key="5">
    <source>
        <dbReference type="SAM" id="MobiDB-lite"/>
    </source>
</evidence>
<dbReference type="InterPro" id="IPR032914">
    <property type="entry name" value="Vam6/VPS39/TRAP1"/>
</dbReference>
<evidence type="ECO:0000313" key="7">
    <source>
        <dbReference type="EMBL" id="CEM38051.1"/>
    </source>
</evidence>
<dbReference type="GO" id="GO:0034058">
    <property type="term" value="P:endosomal vesicle fusion"/>
    <property type="evidence" value="ECO:0007669"/>
    <property type="project" value="TreeGrafter"/>
</dbReference>
<dbReference type="GO" id="GO:0015031">
    <property type="term" value="P:protein transport"/>
    <property type="evidence" value="ECO:0007669"/>
    <property type="project" value="UniProtKB-KW"/>
</dbReference>
<feature type="region of interest" description="Disordered" evidence="5">
    <location>
        <begin position="695"/>
        <end position="725"/>
    </location>
</feature>
<evidence type="ECO:0000259" key="6">
    <source>
        <dbReference type="PROSITE" id="PS50219"/>
    </source>
</evidence>
<sequence>MHSSIYLGTKSGVIHHYKISPGKSPEEFVNSARLQGTLRLNGRKRVDQLLAIPDRQILLALSDGNVQAMSGSLDSQGITLCKGASAMCLHTLATLGSGVLAASADVAVATKKKLILFTHTGTDFVIRKEFSCPDAALSLGWHKQWIVAGFRREYLLVDETDGSSREIFAIDQRSCPIPRVSVLAHDELLLLCQEGLGVFFSLAALQPAQKNTIQWPRGLCCLGTSTPFVFGGALGRELEVYSVRDQKHCQTMTVDGLRCLSGSEGSGRTFAASEFSVFAIAPVPYESQLQKLLLSLRIPDALELLNANFGPDDPQRETELRKLHMLAGWSWFVDLQFPVAFQHFGLSDTDIQHLLEFWREWLPPNFPKGPNRPRLPKGVVRPFSSSSSSSATEKGKEGDGGGDSPTTKRNKAALFDFIPSPEPLRDFVTRRLAEKQRAPKETGAAPEKPLKSSAGPTSMEGLSASVAALEDLANSSLATFLLKERAALMGPGRGHQREKEGSSRGAEAGGAFGSPEGLGGSVVVGSEELLGAVDSLLLKLLVKEEDGRWRDLLRDGDAQRVRCEIAEVAPFLRSRHRLDVLAVLCRHHGFFHDALSLLAQLLHALDPLPSDPPEAVPEQLGKMKTTAAAEKENTGGGLLASPRPVHAVGTEGVTSEALRVCVQSPFPSIDPLAELASTLQALFGASAASSAASAGASGAKKVSLKPAGLGGSGRERERTGGPGISKSETRALLLLFSPMVIDRDRDLALRVFTGPSATLCPLTPQEILSMLTRPAPPLSPSRLGSGGGGLSPSRRGTGGREGGKGASGGLGGSAGGGFGEDLLGIVLEGETPSLSAECRFLEHVLLGSDWAQGGGGAHGGGLGGGRPSFASSQGHQGGHPGFHSQQGTGGGWGSRERDRGEGALKTRLGQIYIGRVKALLKECKSRGVCVEDREGLSPSRSFSRQSQSQIQKKEKEGEGLKERLKAEVAMQRLKLIRFLEVTAGYDADLLLEAIGGEAEGKENTEGGGGELIEERVVLLGKKGCHGEALRILVQTLKDMPAAEAYCHSLNFRNAQTASQGHGGGSGMLDSHRATVVDGQLAAAAAAAGGGMGIGVQPGGLMARRHSGGGTRLSSAGLQSVTSLFFPGSTWRLLALHWEAVAANLRPVGWSEGEEGGSRGPGWEMEVEVGGLEDVGLEGGEGGLKRAGLSDFPWDDLEGLEEEESLRKRVEEQGGENGGVGGPGKRTASGRARGADARGLLTLLLRFVRKGGLLLSLFEVLVDLAENTNEKLEPGKGINDANTLTGEVEGEPSAEWFRERALDLLRKYRAHPDLEPAGVLEVVPDHWPLSGLSSFLRSALRRSVHSQRATEVQRALSSAAYLATFCSWADARARRVQVSAERSCSVCGRRIGDKAIVAHPNGSILHVACAYQSAGAAATAGLGV</sequence>